<dbReference type="Pfam" id="PF00528">
    <property type="entry name" value="BPD_transp_1"/>
    <property type="match status" value="1"/>
</dbReference>
<organism evidence="10 11">
    <name type="scientific">Pilimelia anulata</name>
    <dbReference type="NCBI Taxonomy" id="53371"/>
    <lineage>
        <taxon>Bacteria</taxon>
        <taxon>Bacillati</taxon>
        <taxon>Actinomycetota</taxon>
        <taxon>Actinomycetes</taxon>
        <taxon>Micromonosporales</taxon>
        <taxon>Micromonosporaceae</taxon>
        <taxon>Pilimelia</taxon>
    </lineage>
</organism>
<dbReference type="Proteomes" id="UP000649739">
    <property type="component" value="Unassembled WGS sequence"/>
</dbReference>
<sequence>MSDISDVGTVASPTATPPPTMSAAPAEAARKPRGQFADVWAELRRKSMFWISMALIVVFLAMAAFPGWFTSINPDTSSLATNLQGPSSAHWFGTDIQGRDIFARTIYGAQASIVVSVLATLGTVLIGGLIGTLSGYVGGWVDGLLSRIADVFFGLPFVLGALLILFTFNPPGSTPSKPKVMALVVASLFVLSWPVSMRIMRSAVLSVREADYIVAARALGASPVRIVFKHVIPNCLASLLAYSTVLIGSFIGAEATLSFLGVGLRPPAMSWGIMINEAQNYLRLVPGWLFFPAAFLVLAVLAFVMLGECVREALDPKLR</sequence>
<gene>
    <name evidence="10" type="ORF">GCM10010123_31600</name>
</gene>
<evidence type="ECO:0000256" key="5">
    <source>
        <dbReference type="ARBA" id="ARBA00022989"/>
    </source>
</evidence>
<keyword evidence="2 7" id="KW-0813">Transport</keyword>
<dbReference type="AlphaFoldDB" id="A0A8J3BF48"/>
<dbReference type="RefSeq" id="WP_189170902.1">
    <property type="nucleotide sequence ID" value="NZ_BMQB01000006.1"/>
</dbReference>
<comment type="subcellular location">
    <subcellularLocation>
        <location evidence="1 7">Cell membrane</location>
        <topology evidence="1 7">Multi-pass membrane protein</topology>
    </subcellularLocation>
</comment>
<evidence type="ECO:0000256" key="2">
    <source>
        <dbReference type="ARBA" id="ARBA00022448"/>
    </source>
</evidence>
<dbReference type="GO" id="GO:0005886">
    <property type="term" value="C:plasma membrane"/>
    <property type="evidence" value="ECO:0007669"/>
    <property type="project" value="UniProtKB-SubCell"/>
</dbReference>
<keyword evidence="4 7" id="KW-0812">Transmembrane</keyword>
<dbReference type="SUPFAM" id="SSF161098">
    <property type="entry name" value="MetI-like"/>
    <property type="match status" value="1"/>
</dbReference>
<keyword evidence="5 7" id="KW-1133">Transmembrane helix</keyword>
<keyword evidence="3" id="KW-1003">Cell membrane</keyword>
<evidence type="ECO:0000313" key="10">
    <source>
        <dbReference type="EMBL" id="GGJ99435.1"/>
    </source>
</evidence>
<evidence type="ECO:0000256" key="8">
    <source>
        <dbReference type="SAM" id="MobiDB-lite"/>
    </source>
</evidence>
<keyword evidence="11" id="KW-1185">Reference proteome</keyword>
<dbReference type="PANTHER" id="PTHR43386">
    <property type="entry name" value="OLIGOPEPTIDE TRANSPORT SYSTEM PERMEASE PROTEIN APPC"/>
    <property type="match status" value="1"/>
</dbReference>
<dbReference type="CDD" id="cd06261">
    <property type="entry name" value="TM_PBP2"/>
    <property type="match status" value="1"/>
</dbReference>
<evidence type="ECO:0000256" key="6">
    <source>
        <dbReference type="ARBA" id="ARBA00023136"/>
    </source>
</evidence>
<feature type="transmembrane region" description="Helical" evidence="7">
    <location>
        <begin position="49"/>
        <end position="69"/>
    </location>
</feature>
<evidence type="ECO:0000259" key="9">
    <source>
        <dbReference type="PROSITE" id="PS50928"/>
    </source>
</evidence>
<feature type="transmembrane region" description="Helical" evidence="7">
    <location>
        <begin position="148"/>
        <end position="168"/>
    </location>
</feature>
<keyword evidence="6 7" id="KW-0472">Membrane</keyword>
<name>A0A8J3BF48_9ACTN</name>
<comment type="similarity">
    <text evidence="7">Belongs to the binding-protein-dependent transport system permease family.</text>
</comment>
<feature type="region of interest" description="Disordered" evidence="8">
    <location>
        <begin position="1"/>
        <end position="28"/>
    </location>
</feature>
<feature type="transmembrane region" description="Helical" evidence="7">
    <location>
        <begin position="180"/>
        <end position="200"/>
    </location>
</feature>
<dbReference type="Pfam" id="PF12911">
    <property type="entry name" value="OppC_N"/>
    <property type="match status" value="1"/>
</dbReference>
<dbReference type="PROSITE" id="PS50928">
    <property type="entry name" value="ABC_TM1"/>
    <property type="match status" value="1"/>
</dbReference>
<dbReference type="InterPro" id="IPR035906">
    <property type="entry name" value="MetI-like_sf"/>
</dbReference>
<proteinExistence type="inferred from homology"/>
<evidence type="ECO:0000256" key="1">
    <source>
        <dbReference type="ARBA" id="ARBA00004651"/>
    </source>
</evidence>
<dbReference type="EMBL" id="BMQB01000006">
    <property type="protein sequence ID" value="GGJ99435.1"/>
    <property type="molecule type" value="Genomic_DNA"/>
</dbReference>
<comment type="caution">
    <text evidence="10">The sequence shown here is derived from an EMBL/GenBank/DDBJ whole genome shotgun (WGS) entry which is preliminary data.</text>
</comment>
<feature type="domain" description="ABC transmembrane type-1" evidence="9">
    <location>
        <begin position="109"/>
        <end position="307"/>
    </location>
</feature>
<reference evidence="10" key="2">
    <citation type="submission" date="2020-09" db="EMBL/GenBank/DDBJ databases">
        <authorList>
            <person name="Sun Q."/>
            <person name="Ohkuma M."/>
        </authorList>
    </citation>
    <scope>NUCLEOTIDE SEQUENCE</scope>
    <source>
        <strain evidence="10">JCM 3090</strain>
    </source>
</reference>
<protein>
    <submittedName>
        <fullName evidence="10">Peptide ABC transporter permease</fullName>
    </submittedName>
</protein>
<evidence type="ECO:0000256" key="3">
    <source>
        <dbReference type="ARBA" id="ARBA00022475"/>
    </source>
</evidence>
<dbReference type="Gene3D" id="1.10.3720.10">
    <property type="entry name" value="MetI-like"/>
    <property type="match status" value="1"/>
</dbReference>
<dbReference type="InterPro" id="IPR025966">
    <property type="entry name" value="OppC_N"/>
</dbReference>
<evidence type="ECO:0000256" key="4">
    <source>
        <dbReference type="ARBA" id="ARBA00022692"/>
    </source>
</evidence>
<feature type="transmembrane region" description="Helical" evidence="7">
    <location>
        <begin position="285"/>
        <end position="306"/>
    </location>
</feature>
<dbReference type="GO" id="GO:0055085">
    <property type="term" value="P:transmembrane transport"/>
    <property type="evidence" value="ECO:0007669"/>
    <property type="project" value="InterPro"/>
</dbReference>
<evidence type="ECO:0000313" key="11">
    <source>
        <dbReference type="Proteomes" id="UP000649739"/>
    </source>
</evidence>
<dbReference type="PANTHER" id="PTHR43386:SF6">
    <property type="entry name" value="ABC TRANSPORTER PERMEASE PROTEIN"/>
    <property type="match status" value="1"/>
</dbReference>
<dbReference type="InterPro" id="IPR000515">
    <property type="entry name" value="MetI-like"/>
</dbReference>
<feature type="transmembrane region" description="Helical" evidence="7">
    <location>
        <begin position="113"/>
        <end position="136"/>
    </location>
</feature>
<dbReference type="InterPro" id="IPR050366">
    <property type="entry name" value="BP-dependent_transpt_permease"/>
</dbReference>
<evidence type="ECO:0000256" key="7">
    <source>
        <dbReference type="RuleBase" id="RU363032"/>
    </source>
</evidence>
<reference evidence="10" key="1">
    <citation type="journal article" date="2014" name="Int. J. Syst. Evol. Microbiol.">
        <title>Complete genome sequence of Corynebacterium casei LMG S-19264T (=DSM 44701T), isolated from a smear-ripened cheese.</title>
        <authorList>
            <consortium name="US DOE Joint Genome Institute (JGI-PGF)"/>
            <person name="Walter F."/>
            <person name="Albersmeier A."/>
            <person name="Kalinowski J."/>
            <person name="Ruckert C."/>
        </authorList>
    </citation>
    <scope>NUCLEOTIDE SEQUENCE</scope>
    <source>
        <strain evidence="10">JCM 3090</strain>
    </source>
</reference>
<feature type="transmembrane region" description="Helical" evidence="7">
    <location>
        <begin position="240"/>
        <end position="264"/>
    </location>
</feature>
<accession>A0A8J3BF48</accession>